<dbReference type="CDD" id="cd16169">
    <property type="entry name" value="Tau138_eWH"/>
    <property type="match status" value="1"/>
</dbReference>
<keyword evidence="3" id="KW-0238">DNA-binding</keyword>
<evidence type="ECO:0000313" key="9">
    <source>
        <dbReference type="EMBL" id="EEN55759.1"/>
    </source>
</evidence>
<dbReference type="Pfam" id="PF04182">
    <property type="entry name" value="B-block_TFIIIC"/>
    <property type="match status" value="1"/>
</dbReference>
<gene>
    <name evidence="9" type="ORF">BRAFLDRAFT_119305</name>
</gene>
<feature type="compositionally biased region" description="Polar residues" evidence="6">
    <location>
        <begin position="629"/>
        <end position="638"/>
    </location>
</feature>
<proteinExistence type="predicted"/>
<dbReference type="InterPro" id="IPR007309">
    <property type="entry name" value="TFIIIC_Bblock-bd"/>
</dbReference>
<evidence type="ECO:0000259" key="7">
    <source>
        <dbReference type="Pfam" id="PF04182"/>
    </source>
</evidence>
<evidence type="ECO:0000256" key="3">
    <source>
        <dbReference type="ARBA" id="ARBA00023125"/>
    </source>
</evidence>
<feature type="compositionally biased region" description="Basic and acidic residues" evidence="6">
    <location>
        <begin position="360"/>
        <end position="378"/>
    </location>
</feature>
<evidence type="ECO:0000259" key="8">
    <source>
        <dbReference type="Pfam" id="PF24101"/>
    </source>
</evidence>
<dbReference type="GO" id="GO:0005634">
    <property type="term" value="C:nucleus"/>
    <property type="evidence" value="ECO:0007669"/>
    <property type="project" value="UniProtKB-SubCell"/>
</dbReference>
<keyword evidence="2" id="KW-0597">Phosphoprotein</keyword>
<dbReference type="Pfam" id="PF24101">
    <property type="entry name" value="WHD_GTF3C1"/>
    <property type="match status" value="1"/>
</dbReference>
<name>C3YV43_BRAFL</name>
<comment type="subcellular location">
    <subcellularLocation>
        <location evidence="1">Nucleus</location>
    </subcellularLocation>
</comment>
<evidence type="ECO:0000256" key="2">
    <source>
        <dbReference type="ARBA" id="ARBA00022553"/>
    </source>
</evidence>
<keyword evidence="4" id="KW-0804">Transcription</keyword>
<dbReference type="GO" id="GO:0006384">
    <property type="term" value="P:transcription initiation at RNA polymerase III promoter"/>
    <property type="evidence" value="ECO:0007669"/>
    <property type="project" value="InterPro"/>
</dbReference>
<feature type="compositionally biased region" description="Polar residues" evidence="6">
    <location>
        <begin position="565"/>
        <end position="577"/>
    </location>
</feature>
<organism>
    <name type="scientific">Branchiostoma floridae</name>
    <name type="common">Florida lancelet</name>
    <name type="synonym">Amphioxus</name>
    <dbReference type="NCBI Taxonomy" id="7739"/>
    <lineage>
        <taxon>Eukaryota</taxon>
        <taxon>Metazoa</taxon>
        <taxon>Chordata</taxon>
        <taxon>Cephalochordata</taxon>
        <taxon>Leptocardii</taxon>
        <taxon>Amphioxiformes</taxon>
        <taxon>Branchiostomatidae</taxon>
        <taxon>Branchiostoma</taxon>
    </lineage>
</organism>
<feature type="region of interest" description="Disordered" evidence="6">
    <location>
        <begin position="1505"/>
        <end position="1621"/>
    </location>
</feature>
<feature type="compositionally biased region" description="Basic and acidic residues" evidence="6">
    <location>
        <begin position="1564"/>
        <end position="1599"/>
    </location>
</feature>
<dbReference type="InterPro" id="IPR035625">
    <property type="entry name" value="Tfc3-like_eWH"/>
</dbReference>
<feature type="compositionally biased region" description="Pro residues" evidence="6">
    <location>
        <begin position="1307"/>
        <end position="1320"/>
    </location>
</feature>
<evidence type="ECO:0000256" key="1">
    <source>
        <dbReference type="ARBA" id="ARBA00004123"/>
    </source>
</evidence>
<feature type="domain" description="B-block binding subunit of TFIIIC" evidence="7">
    <location>
        <begin position="88"/>
        <end position="162"/>
    </location>
</feature>
<dbReference type="PANTHER" id="PTHR15180:SF1">
    <property type="entry name" value="GENERAL TRANSCRIPTION FACTOR 3C POLYPEPTIDE 1"/>
    <property type="match status" value="1"/>
</dbReference>
<feature type="compositionally biased region" description="Polar residues" evidence="6">
    <location>
        <begin position="870"/>
        <end position="880"/>
    </location>
</feature>
<feature type="region of interest" description="Disordered" evidence="6">
    <location>
        <begin position="1282"/>
        <end position="1329"/>
    </location>
</feature>
<evidence type="ECO:0000256" key="5">
    <source>
        <dbReference type="ARBA" id="ARBA00023242"/>
    </source>
</evidence>
<feature type="region of interest" description="Disordered" evidence="6">
    <location>
        <begin position="565"/>
        <end position="638"/>
    </location>
</feature>
<feature type="region of interest" description="Disordered" evidence="6">
    <location>
        <begin position="360"/>
        <end position="382"/>
    </location>
</feature>
<evidence type="ECO:0000256" key="6">
    <source>
        <dbReference type="SAM" id="MobiDB-lite"/>
    </source>
</evidence>
<dbReference type="EMBL" id="GG666556">
    <property type="protein sequence ID" value="EEN55759.1"/>
    <property type="molecule type" value="Genomic_DNA"/>
</dbReference>
<feature type="compositionally biased region" description="Basic and acidic residues" evidence="6">
    <location>
        <begin position="595"/>
        <end position="608"/>
    </location>
</feature>
<dbReference type="InterPro" id="IPR044210">
    <property type="entry name" value="Tfc3-like"/>
</dbReference>
<dbReference type="InParanoid" id="C3YV43"/>
<feature type="compositionally biased region" description="Polar residues" evidence="6">
    <location>
        <begin position="1505"/>
        <end position="1542"/>
    </location>
</feature>
<dbReference type="InterPro" id="IPR056467">
    <property type="entry name" value="eWH_GTF3C1"/>
</dbReference>
<protein>
    <submittedName>
        <fullName evidence="9">Uncharacterized protein</fullName>
    </submittedName>
</protein>
<dbReference type="GO" id="GO:0003677">
    <property type="term" value="F:DNA binding"/>
    <property type="evidence" value="ECO:0007669"/>
    <property type="project" value="UniProtKB-KW"/>
</dbReference>
<reference evidence="9" key="1">
    <citation type="journal article" date="2008" name="Nature">
        <title>The amphioxus genome and the evolution of the chordate karyotype.</title>
        <authorList>
            <consortium name="US DOE Joint Genome Institute (JGI-PGF)"/>
            <person name="Putnam N.H."/>
            <person name="Butts T."/>
            <person name="Ferrier D.E.K."/>
            <person name="Furlong R.F."/>
            <person name="Hellsten U."/>
            <person name="Kawashima T."/>
            <person name="Robinson-Rechavi M."/>
            <person name="Shoguchi E."/>
            <person name="Terry A."/>
            <person name="Yu J.-K."/>
            <person name="Benito-Gutierrez E.L."/>
            <person name="Dubchak I."/>
            <person name="Garcia-Fernandez J."/>
            <person name="Gibson-Brown J.J."/>
            <person name="Grigoriev I.V."/>
            <person name="Horton A.C."/>
            <person name="de Jong P.J."/>
            <person name="Jurka J."/>
            <person name="Kapitonov V.V."/>
            <person name="Kohara Y."/>
            <person name="Kuroki Y."/>
            <person name="Lindquist E."/>
            <person name="Lucas S."/>
            <person name="Osoegawa K."/>
            <person name="Pennacchio L.A."/>
            <person name="Salamov A.A."/>
            <person name="Satou Y."/>
            <person name="Sauka-Spengler T."/>
            <person name="Schmutz J."/>
            <person name="Shin-I T."/>
            <person name="Toyoda A."/>
            <person name="Bronner-Fraser M."/>
            <person name="Fujiyama A."/>
            <person name="Holland L.Z."/>
            <person name="Holland P.W.H."/>
            <person name="Satoh N."/>
            <person name="Rokhsar D.S."/>
        </authorList>
    </citation>
    <scope>NUCLEOTIDE SEQUENCE [LARGE SCALE GENOMIC DNA]</scope>
    <source>
        <strain evidence="9">S238N-H82</strain>
        <tissue evidence="9">Testes</tissue>
    </source>
</reference>
<keyword evidence="5" id="KW-0539">Nucleus</keyword>
<dbReference type="PANTHER" id="PTHR15180">
    <property type="entry name" value="GENERAL TRANSCRIPTION FACTOR 3C POLYPEPTIDE 1"/>
    <property type="match status" value="1"/>
</dbReference>
<dbReference type="GO" id="GO:0000127">
    <property type="term" value="C:transcription factor TFIIIC complex"/>
    <property type="evidence" value="ECO:0007669"/>
    <property type="project" value="InterPro"/>
</dbReference>
<sequence length="1752" mass="197090">MDVLEDCLDEVALEGLDESTLGERGSCATYKERRDITGEIRAEDGELQCTLADAVERWNSKLVMVASQPLRQQALFHADVLPDAELTDIQYCILERLGRARQKGEVQQDIKVAFDANSKYLFHVRKALLKYDLITRQNFAYTTTENPRLKNSVLLLLKRFHTVRKSKNMVLMDSLMGVLQNKPDKMAVANDVKDEMELPSNTFKKIYQALELQGKIKGIFVPTKEIYPDPDHPKLLNNKRIRKVILCLKLIRTGDEDEEEDEEDNGDQEQTPYPVVFERPFLNQAYDFMYSRGPLGITQNDMRLAMRMGRYEARALCRSMRWSGLAVEIMEDKGKVRTTRYVAKSLMDQNQLKQQLEEEQLKNDRLMQRDSKQEDKTDVTPYKRSTPLTYRRLRRTNMILEVIKSTKVVEGAFPFVKAIRANEEKEGFCGLLDKKSVLRLLQDMITQGQVKVIKTIIVQDGIEKPVVFYVEPNISPTDGMVKSAIEQIKFKMVKSKEPEKKEKENEPKHTINLEADLQKSEENISYKPIRKVVGVYNFQPKFARLKLAHQFLWYLVYVHRSPLPSDSSAAVTQSQDKTTTTTFEQAHNPVTGEVVSKEADVMRVSREDSTDDQENVAPKESSKDHSKDGNPTSQSDLTASMNSVQNQVYIDELSWRRFIPPIPVHGNYGPGWFLVSDVLCAIPLNLFCQIIKVICEICWARLGIGIRKYLYSFHELVERLSAMGLAKIGPRGHKEKDQIFIYLNKNASIVDTTTSSPGYFIVKSDTDFVTRRFKFESERDVESYWCALEYICLNTPLGSNRLKEPSAPRGHSGLETMKSRAKLLQFANPEEEIVDNGSIPGDGMGAGGLDSRNWKLPPLSQGPEYPGQYGNPSAFTSSAGYGSPRKPRRLPKQVYFIKMPFKSPERKAQSSSADAHSPRKGKQQLVKVTKVQDFTKDRNKKVKGGKGLKRKREKKPEAPKPTKARKRKASMSDGPPRKKGTYQRIHDTRDKAALSRMKKQRVSWTSQEDTLILRCRVASALLNKKVQQSFVPWVVVRDLLHESFQLSCGVTDTHPILQPFAMANPKPHILLYLLYVNRAMPGALYDELPDTMEELLSKYQIMTVGHPHHHPQRTIASIEDIHLQVLRNFIWNCLGASESDKTKFAFLAYKLFNKYPSMLLERAFLSMKKQGLVNQSKGLTPKSKVRAVPMAAIGYKLSAIAERHFQPGMPTSVFPQAQEFLTRLRQDRALGAEGQGVEYPSEGAGGHTACVFTLMATNQLSYTVDIPKNIVVVDSSMETPVEAAKKAGRKEGSDSEGDTENLGTGPSKPPTTPGFPPPPQVSRTKVLAARSGGAAPGVLSLRNLEPTDNIVINSCIVTLKLPRRLFDSEEQSPSHEDQLQISNPPKFLLTESGEDPANIALPWPQFASICRQEFQYSDPDIQRVKDIYDYIEVGEGLGVNLKDLQSMFQNAVEKGSKFSTDDHIHMLLRFGMCLEVGIHEPRLVTAEHCGPWYMHSSRLVSMATSAQTDATMSRPGTSTDVSETVPQSATVTSDTEEPSQGISGEMLGIEGGQTKLDQPLQEDSDNKALQDSEEAEQTKDADILPSETDGKEGSREERKLRPRLPKTSSPGRRKDKPETALQAQMQASKYGVYEPVAFLSQPWRAVDGSVNMRVLETMLQGLLLRILQKPGISQTAVLQHVQTVLPAMAALQLLQMLQAMGCITVRHVRRAPKARLFSAPVSLVEGKGDEDEVYYEPTADAILKLAEISLQN</sequence>
<feature type="compositionally biased region" description="Basic residues" evidence="6">
    <location>
        <begin position="938"/>
        <end position="953"/>
    </location>
</feature>
<evidence type="ECO:0000256" key="4">
    <source>
        <dbReference type="ARBA" id="ARBA00023163"/>
    </source>
</evidence>
<accession>C3YV43</accession>
<feature type="domain" description="GTF3C1 extended winged-helix" evidence="8">
    <location>
        <begin position="388"/>
        <end position="495"/>
    </location>
</feature>
<dbReference type="eggNOG" id="KOG4560">
    <property type="taxonomic scope" value="Eukaryota"/>
</dbReference>
<dbReference type="STRING" id="7739.C3YV43"/>
<feature type="compositionally biased region" description="Basic and acidic residues" evidence="6">
    <location>
        <begin position="1283"/>
        <end position="1293"/>
    </location>
</feature>
<feature type="region of interest" description="Disordered" evidence="6">
    <location>
        <begin position="833"/>
        <end position="986"/>
    </location>
</feature>